<dbReference type="Pfam" id="PF17919">
    <property type="entry name" value="RT_RNaseH_2"/>
    <property type="match status" value="1"/>
</dbReference>
<dbReference type="Gene3D" id="3.30.70.270">
    <property type="match status" value="3"/>
</dbReference>
<reference evidence="4 5" key="1">
    <citation type="submission" date="2019-08" db="EMBL/GenBank/DDBJ databases">
        <title>Draft genome sequences of two oriental melons (Cucumis melo L. var makuwa).</title>
        <authorList>
            <person name="Kwon S.-Y."/>
        </authorList>
    </citation>
    <scope>NUCLEOTIDE SEQUENCE [LARGE SCALE GENOMIC DNA]</scope>
    <source>
        <strain evidence="5">cv. Chang Bougi</strain>
        <tissue evidence="4">Leaf</tissue>
    </source>
</reference>
<dbReference type="PANTHER" id="PTHR37984:SF5">
    <property type="entry name" value="PROTEIN NYNRIN-LIKE"/>
    <property type="match status" value="1"/>
</dbReference>
<accession>A0A5D3CU83</accession>
<dbReference type="Gene3D" id="3.10.20.370">
    <property type="match status" value="1"/>
</dbReference>
<evidence type="ECO:0000313" key="5">
    <source>
        <dbReference type="Proteomes" id="UP000321947"/>
    </source>
</evidence>
<feature type="domain" description="Integrase zinc-binding" evidence="3">
    <location>
        <begin position="625"/>
        <end position="681"/>
    </location>
</feature>
<dbReference type="InterPro" id="IPR050951">
    <property type="entry name" value="Retrovirus_Pol_polyprotein"/>
</dbReference>
<dbReference type="GO" id="GO:0003824">
    <property type="term" value="F:catalytic activity"/>
    <property type="evidence" value="ECO:0007669"/>
    <property type="project" value="UniProtKB-KW"/>
</dbReference>
<dbReference type="Gene3D" id="1.10.340.70">
    <property type="match status" value="1"/>
</dbReference>
<organism evidence="4 5">
    <name type="scientific">Cucumis melo var. makuwa</name>
    <name type="common">Oriental melon</name>
    <dbReference type="NCBI Taxonomy" id="1194695"/>
    <lineage>
        <taxon>Eukaryota</taxon>
        <taxon>Viridiplantae</taxon>
        <taxon>Streptophyta</taxon>
        <taxon>Embryophyta</taxon>
        <taxon>Tracheophyta</taxon>
        <taxon>Spermatophyta</taxon>
        <taxon>Magnoliopsida</taxon>
        <taxon>eudicotyledons</taxon>
        <taxon>Gunneridae</taxon>
        <taxon>Pentapetalae</taxon>
        <taxon>rosids</taxon>
        <taxon>fabids</taxon>
        <taxon>Cucurbitales</taxon>
        <taxon>Cucurbitaceae</taxon>
        <taxon>Benincaseae</taxon>
        <taxon>Cucumis</taxon>
    </lineage>
</organism>
<proteinExistence type="predicted"/>
<name>A0A5D3CU83_CUCMM</name>
<dbReference type="PANTHER" id="PTHR37984">
    <property type="entry name" value="PROTEIN CBG26694"/>
    <property type="match status" value="1"/>
</dbReference>
<dbReference type="EMBL" id="SSTD01008722">
    <property type="protein sequence ID" value="TYK15012.1"/>
    <property type="molecule type" value="Genomic_DNA"/>
</dbReference>
<dbReference type="AlphaFoldDB" id="A0A5D3CU83"/>
<dbReference type="InterPro" id="IPR041577">
    <property type="entry name" value="RT_RNaseH_2"/>
</dbReference>
<dbReference type="SUPFAM" id="SSF56672">
    <property type="entry name" value="DNA/RNA polymerases"/>
    <property type="match status" value="1"/>
</dbReference>
<evidence type="ECO:0000259" key="2">
    <source>
        <dbReference type="Pfam" id="PF17919"/>
    </source>
</evidence>
<evidence type="ECO:0000256" key="1">
    <source>
        <dbReference type="ARBA" id="ARBA00023268"/>
    </source>
</evidence>
<dbReference type="FunFam" id="1.10.340.70:FF:000001">
    <property type="entry name" value="Retrovirus-related Pol polyprotein from transposon gypsy-like Protein"/>
    <property type="match status" value="1"/>
</dbReference>
<gene>
    <name evidence="4" type="ORF">E5676_scaffold45G00460</name>
</gene>
<dbReference type="InterPro" id="IPR041588">
    <property type="entry name" value="Integrase_H2C2"/>
</dbReference>
<dbReference type="CDD" id="cd01647">
    <property type="entry name" value="RT_LTR"/>
    <property type="match status" value="1"/>
</dbReference>
<protein>
    <submittedName>
        <fullName evidence="4">Putative retroelement pol polyprotein</fullName>
    </submittedName>
</protein>
<dbReference type="FunFam" id="3.10.20.370:FF:000001">
    <property type="entry name" value="Retrovirus-related Pol polyprotein from transposon 17.6-like protein"/>
    <property type="match status" value="1"/>
</dbReference>
<keyword evidence="1" id="KW-0511">Multifunctional enzyme</keyword>
<dbReference type="InterPro" id="IPR043502">
    <property type="entry name" value="DNA/RNA_pol_sf"/>
</dbReference>
<evidence type="ECO:0000259" key="3">
    <source>
        <dbReference type="Pfam" id="PF17921"/>
    </source>
</evidence>
<dbReference type="FunFam" id="3.30.70.270:FF:000020">
    <property type="entry name" value="Transposon Tf2-6 polyprotein-like Protein"/>
    <property type="match status" value="1"/>
</dbReference>
<dbReference type="InterPro" id="IPR043128">
    <property type="entry name" value="Rev_trsase/Diguanyl_cyclase"/>
</dbReference>
<sequence>MYHRFRSREHDTSCARFLAIKQEGTVKEYLQRFEELAAPLPEMAEDVLEGTFTNGPDPRIRTEVFSMWVVGLEDMMEAAQLAEEKVEVAKNASTICGSRRPCDEEMEDVENAEAMVEVSPVVELSLNSVAGLTAPGTFKIKGKGMRKGVIVGLPVLTIVDDFLPLELGNLDVVLGMKWLRKQGAMTVDWKELAMTFMVGDTKVDHHIQLKEGTDPINVRLYRYPHAQKNEIKKLVNEMLESGIIRPSISPFSSPVILVKKKDGGWRFCVDYRALNRATVPDKFPIPMIDELLDELNEAIIFSKIDLKSGNDVETHLEHLKVVFRLLSQHCLFANWKKCQFTKDRIEYLGHWVSAKGVEADQEKIKAMLEWPLPTNVRELRGFLGLTGYYRRFIANYGAIATPLTRLTKKNNFHWSKEATMAFETLKKAMVTLPILALPDFQQPFEIETDASGFGVGAVLSQNKRLIAYFSQKLSETAREKLVYERELMAIVLAVEQWRHYLLGHRFVVYTDQKALRHILGQRELTPGVRKWLMKLMGFDFEIFYRAGLENKVADALSRILIEAQLNVISVPSILDIAVIEKEVQEDAKLKAIFDQLVVDPECIPRYTVRQGRLFYKGRLVIPKTSSLIPTILHTFHDSVIRGHSGQLRTYKRIAAELFWEGMKNDIMLYVEQCHVCQQNKVQALSPAGLLQPLPIPNWIWEDISMDFVEGLPHSKGFDTVTTAHHTTSHNRTHNTAQ</sequence>
<dbReference type="Proteomes" id="UP000321947">
    <property type="component" value="Unassembled WGS sequence"/>
</dbReference>
<evidence type="ECO:0000313" key="4">
    <source>
        <dbReference type="EMBL" id="TYK15012.1"/>
    </source>
</evidence>
<dbReference type="CDD" id="cd09274">
    <property type="entry name" value="RNase_HI_RT_Ty3"/>
    <property type="match status" value="1"/>
</dbReference>
<dbReference type="Gene3D" id="3.10.10.10">
    <property type="entry name" value="HIV Type 1 Reverse Transcriptase, subunit A, domain 1"/>
    <property type="match status" value="1"/>
</dbReference>
<comment type="caution">
    <text evidence="4">The sequence shown here is derived from an EMBL/GenBank/DDBJ whole genome shotgun (WGS) entry which is preliminary data.</text>
</comment>
<feature type="domain" description="Reverse transcriptase/retrotransposon-derived protein RNase H-like" evidence="2">
    <location>
        <begin position="414"/>
        <end position="508"/>
    </location>
</feature>
<dbReference type="Pfam" id="PF17921">
    <property type="entry name" value="Integrase_H2C2"/>
    <property type="match status" value="1"/>
</dbReference>